<dbReference type="InterPro" id="IPR055806">
    <property type="entry name" value="DUF7382"/>
</dbReference>
<sequence length="161" mass="16470">MIDSERGAALVDRLRPETFVADDRAIEGLPVRLVIALVVGVASLSVMMSMISGLSGLSVTELDARPSPEVVTPGDQSIEVAVVGPEGDRIADATVVVKGGSAELDGVQTATTGPNGTATISVAPQLRPNQDEGTLVIDIKPPAGSGFADERGNTKVLVVRG</sequence>
<evidence type="ECO:0000259" key="2">
    <source>
        <dbReference type="Pfam" id="PF24107"/>
    </source>
</evidence>
<reference evidence="3 4" key="1">
    <citation type="journal article" date="2019" name="Int. J. Syst. Evol. Microbiol.">
        <title>The Global Catalogue of Microorganisms (GCM) 10K type strain sequencing project: providing services to taxonomists for standard genome sequencing and annotation.</title>
        <authorList>
            <consortium name="The Broad Institute Genomics Platform"/>
            <consortium name="The Broad Institute Genome Sequencing Center for Infectious Disease"/>
            <person name="Wu L."/>
            <person name="Ma J."/>
        </authorList>
    </citation>
    <scope>NUCLEOTIDE SEQUENCE [LARGE SCALE GENOMIC DNA]</scope>
    <source>
        <strain evidence="3 4">CGMCC 1.12237</strain>
    </source>
</reference>
<keyword evidence="1" id="KW-0812">Transmembrane</keyword>
<evidence type="ECO:0000256" key="1">
    <source>
        <dbReference type="SAM" id="Phobius"/>
    </source>
</evidence>
<comment type="caution">
    <text evidence="3">The sequence shown here is derived from an EMBL/GenBank/DDBJ whole genome shotgun (WGS) entry which is preliminary data.</text>
</comment>
<proteinExistence type="predicted"/>
<evidence type="ECO:0000313" key="4">
    <source>
        <dbReference type="Proteomes" id="UP001596201"/>
    </source>
</evidence>
<keyword evidence="1" id="KW-0472">Membrane</keyword>
<dbReference type="Proteomes" id="UP001596201">
    <property type="component" value="Unassembled WGS sequence"/>
</dbReference>
<dbReference type="AlphaFoldDB" id="A0ABD5RDN0"/>
<feature type="domain" description="DUF7382" evidence="2">
    <location>
        <begin position="57"/>
        <end position="120"/>
    </location>
</feature>
<dbReference type="EMBL" id="JBHSKX010000002">
    <property type="protein sequence ID" value="MFC5368081.1"/>
    <property type="molecule type" value="Genomic_DNA"/>
</dbReference>
<organism evidence="3 4">
    <name type="scientific">Salinirubrum litoreum</name>
    <dbReference type="NCBI Taxonomy" id="1126234"/>
    <lineage>
        <taxon>Archaea</taxon>
        <taxon>Methanobacteriati</taxon>
        <taxon>Methanobacteriota</taxon>
        <taxon>Stenosarchaea group</taxon>
        <taxon>Halobacteria</taxon>
        <taxon>Halobacteriales</taxon>
        <taxon>Haloferacaceae</taxon>
        <taxon>Salinirubrum</taxon>
    </lineage>
</organism>
<name>A0ABD5RDN0_9EURY</name>
<dbReference type="Pfam" id="PF24107">
    <property type="entry name" value="DUF7382"/>
    <property type="match status" value="1"/>
</dbReference>
<keyword evidence="1" id="KW-1133">Transmembrane helix</keyword>
<evidence type="ECO:0000313" key="3">
    <source>
        <dbReference type="EMBL" id="MFC5368081.1"/>
    </source>
</evidence>
<feature type="transmembrane region" description="Helical" evidence="1">
    <location>
        <begin position="33"/>
        <end position="57"/>
    </location>
</feature>
<keyword evidence="4" id="KW-1185">Reference proteome</keyword>
<protein>
    <submittedName>
        <fullName evidence="3">Carboxypeptidase regulatory-like domain-containing protein</fullName>
    </submittedName>
</protein>
<dbReference type="RefSeq" id="WP_380700011.1">
    <property type="nucleotide sequence ID" value="NZ_JAJCVJ010000002.1"/>
</dbReference>
<gene>
    <name evidence="3" type="ORF">ACFPJ5_14190</name>
</gene>
<accession>A0ABD5RDN0</accession>